<dbReference type="InterPro" id="IPR000719">
    <property type="entry name" value="Prot_kinase_dom"/>
</dbReference>
<evidence type="ECO:0000256" key="2">
    <source>
        <dbReference type="ARBA" id="ARBA00022741"/>
    </source>
</evidence>
<organism evidence="7 8">
    <name type="scientific">Sphingomonas pokkalii</name>
    <dbReference type="NCBI Taxonomy" id="2175090"/>
    <lineage>
        <taxon>Bacteria</taxon>
        <taxon>Pseudomonadati</taxon>
        <taxon>Pseudomonadota</taxon>
        <taxon>Alphaproteobacteria</taxon>
        <taxon>Sphingomonadales</taxon>
        <taxon>Sphingomonadaceae</taxon>
        <taxon>Sphingomonas</taxon>
    </lineage>
</organism>
<keyword evidence="8" id="KW-1185">Reference proteome</keyword>
<accession>A0A2U0SGS1</accession>
<comment type="caution">
    <text evidence="7">The sequence shown here is derived from an EMBL/GenBank/DDBJ whole genome shotgun (WGS) entry which is preliminary data.</text>
</comment>
<dbReference type="EMBL" id="QENQ01000001">
    <property type="protein sequence ID" value="PVX30566.1"/>
    <property type="molecule type" value="Genomic_DNA"/>
</dbReference>
<dbReference type="InterPro" id="IPR011009">
    <property type="entry name" value="Kinase-like_dom_sf"/>
</dbReference>
<dbReference type="PROSITE" id="PS50011">
    <property type="entry name" value="PROTEIN_KINASE_DOM"/>
    <property type="match status" value="1"/>
</dbReference>
<feature type="region of interest" description="Disordered" evidence="5">
    <location>
        <begin position="1"/>
        <end position="40"/>
    </location>
</feature>
<dbReference type="GO" id="GO:0005524">
    <property type="term" value="F:ATP binding"/>
    <property type="evidence" value="ECO:0007669"/>
    <property type="project" value="UniProtKB-KW"/>
</dbReference>
<dbReference type="Gene3D" id="1.10.510.10">
    <property type="entry name" value="Transferase(Phosphotransferase) domain 1"/>
    <property type="match status" value="1"/>
</dbReference>
<proteinExistence type="predicted"/>
<reference evidence="7 8" key="1">
    <citation type="submission" date="2018-05" db="EMBL/GenBank/DDBJ databases">
        <title>Description of Sphingomonas pokkalii sp nov, isolated from the rhizosphere of saline tolerant pokkali rice and its draft genome analysis.</title>
        <authorList>
            <person name="Menon R."/>
            <person name="Kumari S."/>
            <person name="Rameshkumar N."/>
        </authorList>
    </citation>
    <scope>NUCLEOTIDE SEQUENCE [LARGE SCALE GENOMIC DNA]</scope>
    <source>
        <strain evidence="7 8">L3B27</strain>
    </source>
</reference>
<evidence type="ECO:0000256" key="5">
    <source>
        <dbReference type="SAM" id="MobiDB-lite"/>
    </source>
</evidence>
<sequence length="808" mass="85345">MSVSTRPASPIGSMSRAPKRPRSRPNERAGAVTDREQSGGDRTVVAIEGGAGVSMPGRGWAGRVSASLAPGDVLNGIYRVKRFVARGGMGEVFEGINVESDERVAIKAIRSHLAQDIKVIAMFRKEARVLTQIAHPAIVQYRVLARDPVLELYYIVTDFIDGEPLTAHLNGTHPSVGAIVTLARRLAAGLQAAHDHGAIHRDMSPDNVLLPDGRIKRAKIIDFGIAKSLDVTAETVLGDGFAGKIGYVAPEQFGDYDRQVGPWTDVYSTALVLLAYARGKPPPMGTSLADAVERRRQRPDFDGLPPLLEPLFRQMLAPDPAERIRSMAEVLAFLDALELPEAPPAIDPDPPIAPPPPPVDALQAAGPETMFVPAPDPAPLRTPSPSPTPRASGPAKRPATTPRKRRSKVKWGVAALPVAGFALWHVVPPSPPPPAPAPVRAAPVPKPVADGGPQVQVERLLAGLAKAPCTWVSAREGGGGAPLILSGAAGDRASFDQRAGGFATQAGLAGRQLDSSNVMPLPPGRCALIDALKPFDTPSAGGDRLGISASRVSLGEARPACPGGVGAQLDIWVEERDPARDFALLALDPSGSVRSLVAGRDAFRTRSQENAKAYYTNGNGRFHVAACFASTGTAGVLLVDRRGPLDLGGSREAGLPERLGALAAAQGWRVRSEWVAVETPPPGGPSTLASPSPSPEPTASTKPQPTATMAGTAPVPPADSPKGIADLRDLERSHQRQNSGVGACYSYRGAWTSLGYTSKSACVLSVFQNRCDVKNGQFDKTELRRAGGFIEERRGRKWRVILSDRRCG</sequence>
<dbReference type="CDD" id="cd14014">
    <property type="entry name" value="STKc_PknB_like"/>
    <property type="match status" value="1"/>
</dbReference>
<evidence type="ECO:0000256" key="1">
    <source>
        <dbReference type="ARBA" id="ARBA00022679"/>
    </source>
</evidence>
<feature type="compositionally biased region" description="Low complexity" evidence="5">
    <location>
        <begin position="685"/>
        <end position="703"/>
    </location>
</feature>
<evidence type="ECO:0000259" key="6">
    <source>
        <dbReference type="PROSITE" id="PS50011"/>
    </source>
</evidence>
<name>A0A2U0SGS1_9SPHN</name>
<dbReference type="Pfam" id="PF00069">
    <property type="entry name" value="Pkinase"/>
    <property type="match status" value="1"/>
</dbReference>
<evidence type="ECO:0000256" key="4">
    <source>
        <dbReference type="ARBA" id="ARBA00022840"/>
    </source>
</evidence>
<feature type="domain" description="Protein kinase" evidence="6">
    <location>
        <begin position="78"/>
        <end position="334"/>
    </location>
</feature>
<dbReference type="SUPFAM" id="SSF56112">
    <property type="entry name" value="Protein kinase-like (PK-like)"/>
    <property type="match status" value="1"/>
</dbReference>
<feature type="compositionally biased region" description="Pro residues" evidence="5">
    <location>
        <begin position="342"/>
        <end position="359"/>
    </location>
</feature>
<feature type="region of interest" description="Disordered" evidence="5">
    <location>
        <begin position="676"/>
        <end position="724"/>
    </location>
</feature>
<feature type="compositionally biased region" description="Pro residues" evidence="5">
    <location>
        <begin position="374"/>
        <end position="388"/>
    </location>
</feature>
<keyword evidence="3" id="KW-0418">Kinase</keyword>
<evidence type="ECO:0000313" key="7">
    <source>
        <dbReference type="EMBL" id="PVX30566.1"/>
    </source>
</evidence>
<gene>
    <name evidence="7" type="ORF">DD559_15485</name>
</gene>
<evidence type="ECO:0000313" key="8">
    <source>
        <dbReference type="Proteomes" id="UP000245890"/>
    </source>
</evidence>
<dbReference type="PANTHER" id="PTHR43289:SF34">
    <property type="entry name" value="SERINE_THREONINE-PROTEIN KINASE YBDM-RELATED"/>
    <property type="match status" value="1"/>
</dbReference>
<dbReference type="AlphaFoldDB" id="A0A2U0SGS1"/>
<keyword evidence="2" id="KW-0547">Nucleotide-binding</keyword>
<dbReference type="PANTHER" id="PTHR43289">
    <property type="entry name" value="MITOGEN-ACTIVATED PROTEIN KINASE KINASE KINASE 20-RELATED"/>
    <property type="match status" value="1"/>
</dbReference>
<evidence type="ECO:0000256" key="3">
    <source>
        <dbReference type="ARBA" id="ARBA00022777"/>
    </source>
</evidence>
<dbReference type="Proteomes" id="UP000245890">
    <property type="component" value="Unassembled WGS sequence"/>
</dbReference>
<dbReference type="GO" id="GO:0004674">
    <property type="term" value="F:protein serine/threonine kinase activity"/>
    <property type="evidence" value="ECO:0007669"/>
    <property type="project" value="TreeGrafter"/>
</dbReference>
<dbReference type="Gene3D" id="3.30.200.20">
    <property type="entry name" value="Phosphorylase Kinase, domain 1"/>
    <property type="match status" value="1"/>
</dbReference>
<dbReference type="OrthoDB" id="9801841at2"/>
<protein>
    <recommendedName>
        <fullName evidence="6">Protein kinase domain-containing protein</fullName>
    </recommendedName>
</protein>
<feature type="region of interest" description="Disordered" evidence="5">
    <location>
        <begin position="342"/>
        <end position="408"/>
    </location>
</feature>
<keyword evidence="1" id="KW-0808">Transferase</keyword>
<keyword evidence="4" id="KW-0067">ATP-binding</keyword>